<dbReference type="Pfam" id="PF16011">
    <property type="entry name" value="CBM9_2"/>
    <property type="match status" value="1"/>
</dbReference>
<dbReference type="CDD" id="cd09620">
    <property type="entry name" value="CBM9_like_3"/>
    <property type="match status" value="1"/>
</dbReference>
<dbReference type="SUPFAM" id="SSF49344">
    <property type="entry name" value="CBD9-like"/>
    <property type="match status" value="1"/>
</dbReference>
<organism evidence="2">
    <name type="scientific">bioreactor metagenome</name>
    <dbReference type="NCBI Taxonomy" id="1076179"/>
    <lineage>
        <taxon>unclassified sequences</taxon>
        <taxon>metagenomes</taxon>
        <taxon>ecological metagenomes</taxon>
    </lineage>
</organism>
<dbReference type="AlphaFoldDB" id="A0A644W8H5"/>
<name>A0A644W8H5_9ZZZZ</name>
<dbReference type="Gene3D" id="2.60.40.1190">
    <property type="match status" value="1"/>
</dbReference>
<proteinExistence type="predicted"/>
<dbReference type="InterPro" id="IPR010502">
    <property type="entry name" value="Carb-bd_dom_fam9"/>
</dbReference>
<accession>A0A644W8H5</accession>
<sequence>MKTTKVEYLSELDSAVSMRQIMSVISESVGFETIDAVNWPGSYSVRPDARFNIARSSKAFFIHFVVNEKQIKAIYSKDQDPVWQDSCVEFFCQIPGSKTYFNFEFNCIGTCLATERKSRTEDVNPLSVEKMSQIKRYASLGNEPFEEKKGNFDWTLTVEIPFSLLGIDPDNLPESIRANFYKCGDGTSVPHYVSWNPIEVENPDFHRPEFFGELVMK</sequence>
<reference evidence="2" key="1">
    <citation type="submission" date="2019-08" db="EMBL/GenBank/DDBJ databases">
        <authorList>
            <person name="Kucharzyk K."/>
            <person name="Murdoch R.W."/>
            <person name="Higgins S."/>
            <person name="Loffler F."/>
        </authorList>
    </citation>
    <scope>NUCLEOTIDE SEQUENCE</scope>
</reference>
<feature type="domain" description="Carbohydrate-binding" evidence="1">
    <location>
        <begin position="25"/>
        <end position="215"/>
    </location>
</feature>
<comment type="caution">
    <text evidence="2">The sequence shown here is derived from an EMBL/GenBank/DDBJ whole genome shotgun (WGS) entry which is preliminary data.</text>
</comment>
<dbReference type="GO" id="GO:0030246">
    <property type="term" value="F:carbohydrate binding"/>
    <property type="evidence" value="ECO:0007669"/>
    <property type="project" value="InterPro"/>
</dbReference>
<evidence type="ECO:0000259" key="1">
    <source>
        <dbReference type="Pfam" id="PF16011"/>
    </source>
</evidence>
<gene>
    <name evidence="2" type="ORF">SDC9_46001</name>
</gene>
<evidence type="ECO:0000313" key="2">
    <source>
        <dbReference type="EMBL" id="MPL99780.1"/>
    </source>
</evidence>
<dbReference type="EMBL" id="VSSQ01000688">
    <property type="protein sequence ID" value="MPL99780.1"/>
    <property type="molecule type" value="Genomic_DNA"/>
</dbReference>
<protein>
    <recommendedName>
        <fullName evidence="1">Carbohydrate-binding domain-containing protein</fullName>
    </recommendedName>
</protein>
<dbReference type="GO" id="GO:0016052">
    <property type="term" value="P:carbohydrate catabolic process"/>
    <property type="evidence" value="ECO:0007669"/>
    <property type="project" value="InterPro"/>
</dbReference>
<dbReference type="GO" id="GO:0004553">
    <property type="term" value="F:hydrolase activity, hydrolyzing O-glycosyl compounds"/>
    <property type="evidence" value="ECO:0007669"/>
    <property type="project" value="InterPro"/>
</dbReference>